<evidence type="ECO:0000313" key="1">
    <source>
        <dbReference type="EMBL" id="PEW01502.1"/>
    </source>
</evidence>
<accession>A0A2A8PW94</accession>
<dbReference type="SUPFAM" id="SSF50998">
    <property type="entry name" value="Quinoprotein alcohol dehydrogenase-like"/>
    <property type="match status" value="1"/>
</dbReference>
<dbReference type="OrthoDB" id="2762479at2"/>
<gene>
    <name evidence="1" type="ORF">CN425_12860</name>
</gene>
<proteinExistence type="predicted"/>
<dbReference type="Proteomes" id="UP000220635">
    <property type="component" value="Unassembled WGS sequence"/>
</dbReference>
<dbReference type="AlphaFoldDB" id="A0A2A8PW94"/>
<reference evidence="1 2" key="1">
    <citation type="submission" date="2017-09" db="EMBL/GenBank/DDBJ databases">
        <title>Large-scale bioinformatics analysis of Bacillus genomes uncovers conserved roles of natural products in bacterial physiology.</title>
        <authorList>
            <consortium name="Agbiome Team Llc"/>
            <person name="Bleich R.M."/>
            <person name="Grubbs K.J."/>
            <person name="Santa Maria K.C."/>
            <person name="Allen S.E."/>
            <person name="Farag S."/>
            <person name="Shank E.A."/>
            <person name="Bowers A."/>
        </authorList>
    </citation>
    <scope>NUCLEOTIDE SEQUENCE [LARGE SCALE GENOMIC DNA]</scope>
    <source>
        <strain evidence="1 2">AFS010695</strain>
    </source>
</reference>
<comment type="caution">
    <text evidence="1">The sequence shown here is derived from an EMBL/GenBank/DDBJ whole genome shotgun (WGS) entry which is preliminary data.</text>
</comment>
<dbReference type="InterPro" id="IPR011047">
    <property type="entry name" value="Quinoprotein_ADH-like_sf"/>
</dbReference>
<dbReference type="Gene3D" id="2.130.10.10">
    <property type="entry name" value="YVTN repeat-like/Quinoprotein amine dehydrogenase"/>
    <property type="match status" value="1"/>
</dbReference>
<organism evidence="1 2">
    <name type="scientific">Bacillus cereus</name>
    <dbReference type="NCBI Taxonomy" id="1396"/>
    <lineage>
        <taxon>Bacteria</taxon>
        <taxon>Bacillati</taxon>
        <taxon>Bacillota</taxon>
        <taxon>Bacilli</taxon>
        <taxon>Bacillales</taxon>
        <taxon>Bacillaceae</taxon>
        <taxon>Bacillus</taxon>
        <taxon>Bacillus cereus group</taxon>
    </lineage>
</organism>
<name>A0A2A8PW94_BACCE</name>
<sequence>MGIFNTIKKLFSNPAAKEPNNEPMVNSERHLGRVKQNKYYDFVDKGTIRPISTIPLQMNSQLTWNSFFSVDKKNPKLINFETRSRRKFRHLYHNQDLLIVEAAGTIEIITKEQVQQINLKETALEKMHPVAVNHMGALLHDKEKVAFVHYKSKRAIVYEFQWQPFRFAIGNDFWLVGTRETYDGPGKLYCFDFNGDLKWGIAFKETLSTMFGELSFMPYLLEVSADSTDIFVSSMDRLYRLDNNGNLKARIAISELKEKELQQKQEELQRELSAPPKTEEEAISMFAKQLAAQFSMGFERMSFNSPFAGFAHDHKTDMVFILEEKGRVSAWDSSGRLKWINAFKNEGRYICWIENKLVVSFQSGETFWLNRDGKFIYGAQLPKQASTIQLIPNQEKYLVVCEDNRLYELHKDTGNLITGSEGHPGMELFILSGQNVFFDGGVHNPGYFWLAPENHQWQHFEAKAFTDVDKVDVQSEVAPEITVTKQFLGKWKVKSKKEWFGSRVIDMKNQRVYLVEEGPRKSINELANLSDKQREKDRLSHKLVCYDLSENVIWESHIYSSMWSLFLSLDGEVLFTSIPSGAEITYLPGHIVTYSKDGQQLGKFKVDAHGFNLDFISEDRAIVHFASDRGEKSVSGIFEIDGKGKWRLKINESDVESEKRNVFGAGLNDISLPNFTLKRTDKKKYELENRSSKIELKFSAAIYEAYETPEHHLVLRIGTRLVSFYNTNLEKILEIKEQESIQSVTLGSNSLVVVTKAEVKGYNYQGEVLWRYSPLPKAFESRVVWIPNKNIYLWVVSNNLETIVAAIHENGNVLKSHSFNKNSYHHSISVYPEKCCFVAQTNEVIQGYSI</sequence>
<evidence type="ECO:0000313" key="2">
    <source>
        <dbReference type="Proteomes" id="UP000220635"/>
    </source>
</evidence>
<dbReference type="EMBL" id="NTWE01000023">
    <property type="protein sequence ID" value="PEW01502.1"/>
    <property type="molecule type" value="Genomic_DNA"/>
</dbReference>
<dbReference type="InterPro" id="IPR015943">
    <property type="entry name" value="WD40/YVTN_repeat-like_dom_sf"/>
</dbReference>
<dbReference type="RefSeq" id="WP_098380745.1">
    <property type="nucleotide sequence ID" value="NZ_NTWE01000023.1"/>
</dbReference>
<protein>
    <submittedName>
        <fullName evidence="1">Ornithine cyclodeaminase</fullName>
    </submittedName>
</protein>